<feature type="compositionally biased region" description="Low complexity" evidence="1">
    <location>
        <begin position="201"/>
        <end position="216"/>
    </location>
</feature>
<evidence type="ECO:0000313" key="3">
    <source>
        <dbReference type="EMBL" id="VDM35648.1"/>
    </source>
</evidence>
<feature type="region of interest" description="Disordered" evidence="1">
    <location>
        <begin position="184"/>
        <end position="221"/>
    </location>
</feature>
<accession>A0A0R3XAV8</accession>
<organism evidence="5">
    <name type="scientific">Hydatigena taeniaeformis</name>
    <name type="common">Feline tapeworm</name>
    <name type="synonym">Taenia taeniaeformis</name>
    <dbReference type="NCBI Taxonomy" id="6205"/>
    <lineage>
        <taxon>Eukaryota</taxon>
        <taxon>Metazoa</taxon>
        <taxon>Spiralia</taxon>
        <taxon>Lophotrochozoa</taxon>
        <taxon>Platyhelminthes</taxon>
        <taxon>Cestoda</taxon>
        <taxon>Eucestoda</taxon>
        <taxon>Cyclophyllidea</taxon>
        <taxon>Taeniidae</taxon>
        <taxon>Hydatigera</taxon>
    </lineage>
</organism>
<dbReference type="EMBL" id="UYWX01022021">
    <property type="protein sequence ID" value="VDM35648.1"/>
    <property type="molecule type" value="Genomic_DNA"/>
</dbReference>
<keyword evidence="2" id="KW-1133">Transmembrane helix</keyword>
<feature type="transmembrane region" description="Helical" evidence="2">
    <location>
        <begin position="68"/>
        <end position="91"/>
    </location>
</feature>
<keyword evidence="2" id="KW-0812">Transmembrane</keyword>
<proteinExistence type="predicted"/>
<reference evidence="5" key="1">
    <citation type="submission" date="2017-02" db="UniProtKB">
        <authorList>
            <consortium name="WormBaseParasite"/>
        </authorList>
    </citation>
    <scope>IDENTIFICATION</scope>
</reference>
<keyword evidence="2" id="KW-0472">Membrane</keyword>
<dbReference type="WBParaSite" id="TTAC_0001068501-mRNA-1">
    <property type="protein sequence ID" value="TTAC_0001068501-mRNA-1"/>
    <property type="gene ID" value="TTAC_0001068501"/>
</dbReference>
<name>A0A0R3XAV8_HYDTA</name>
<dbReference type="Proteomes" id="UP000274429">
    <property type="component" value="Unassembled WGS sequence"/>
</dbReference>
<evidence type="ECO:0000313" key="4">
    <source>
        <dbReference type="Proteomes" id="UP000274429"/>
    </source>
</evidence>
<protein>
    <submittedName>
        <fullName evidence="5">Calsyntenin-1</fullName>
    </submittedName>
</protein>
<evidence type="ECO:0000313" key="5">
    <source>
        <dbReference type="WBParaSite" id="TTAC_0001068501-mRNA-1"/>
    </source>
</evidence>
<feature type="region of interest" description="Disordered" evidence="1">
    <location>
        <begin position="125"/>
        <end position="153"/>
    </location>
</feature>
<reference evidence="3 4" key="2">
    <citation type="submission" date="2018-11" db="EMBL/GenBank/DDBJ databases">
        <authorList>
            <consortium name="Pathogen Informatics"/>
        </authorList>
    </citation>
    <scope>NUCLEOTIDE SEQUENCE [LARGE SCALE GENOMIC DNA]</scope>
</reference>
<dbReference type="AlphaFoldDB" id="A0A0R3XAV8"/>
<evidence type="ECO:0000256" key="1">
    <source>
        <dbReference type="SAM" id="MobiDB-lite"/>
    </source>
</evidence>
<sequence>MIQDDDEKMIVFHRSNQLETQFSIVDTDSFEASGEELVDHDEKRVFFEEVQPVAYPLQADKKPRNHSWGYWVGVMILAIGLVVVLAGLVWVRNKSIRRRRYRASPSFTQNFITTTVGYVAANEHCRDGEEDEEEDEEEEEEEEDDYTKRRDRDDTEEDIWVPVLRPKFASRRLARAEIKPKQRVHFQMSRVLPPPPPTPSPIDSSSSSDSENESTSGFELVKPARSCMKSVGLDQKLLISDGEDTAAGVSSTTHSIDYKHPLEWTAHDYSSCSHISK</sequence>
<evidence type="ECO:0000256" key="2">
    <source>
        <dbReference type="SAM" id="Phobius"/>
    </source>
</evidence>
<dbReference type="STRING" id="6205.A0A0R3XAV8"/>
<gene>
    <name evidence="3" type="ORF">TTAC_LOCUS10668</name>
</gene>
<feature type="compositionally biased region" description="Acidic residues" evidence="1">
    <location>
        <begin position="128"/>
        <end position="145"/>
    </location>
</feature>
<keyword evidence="4" id="KW-1185">Reference proteome</keyword>